<evidence type="ECO:0000256" key="3">
    <source>
        <dbReference type="ARBA" id="ARBA00023163"/>
    </source>
</evidence>
<keyword evidence="7" id="KW-1185">Reference proteome</keyword>
<feature type="domain" description="HTH crp-type" evidence="5">
    <location>
        <begin position="144"/>
        <end position="217"/>
    </location>
</feature>
<evidence type="ECO:0008006" key="8">
    <source>
        <dbReference type="Google" id="ProtNLM"/>
    </source>
</evidence>
<evidence type="ECO:0000256" key="1">
    <source>
        <dbReference type="ARBA" id="ARBA00023015"/>
    </source>
</evidence>
<dbReference type="InterPro" id="IPR012318">
    <property type="entry name" value="HTH_CRP"/>
</dbReference>
<dbReference type="EMBL" id="BMLT01000012">
    <property type="protein sequence ID" value="GGO87193.1"/>
    <property type="molecule type" value="Genomic_DNA"/>
</dbReference>
<evidence type="ECO:0000313" key="7">
    <source>
        <dbReference type="Proteomes" id="UP000599578"/>
    </source>
</evidence>
<dbReference type="SUPFAM" id="SSF51206">
    <property type="entry name" value="cAMP-binding domain-like"/>
    <property type="match status" value="1"/>
</dbReference>
<dbReference type="InterPro" id="IPR036388">
    <property type="entry name" value="WH-like_DNA-bd_sf"/>
</dbReference>
<dbReference type="SMART" id="SM00419">
    <property type="entry name" value="HTH_CRP"/>
    <property type="match status" value="1"/>
</dbReference>
<comment type="caution">
    <text evidence="6">The sequence shown here is derived from an EMBL/GenBank/DDBJ whole genome shotgun (WGS) entry which is preliminary data.</text>
</comment>
<name>A0A917ZQ91_9GAMM</name>
<keyword evidence="3" id="KW-0804">Transcription</keyword>
<dbReference type="InterPro" id="IPR000595">
    <property type="entry name" value="cNMP-bd_dom"/>
</dbReference>
<evidence type="ECO:0000259" key="4">
    <source>
        <dbReference type="PROSITE" id="PS50042"/>
    </source>
</evidence>
<dbReference type="InterPro" id="IPR014710">
    <property type="entry name" value="RmlC-like_jellyroll"/>
</dbReference>
<reference evidence="6 7" key="1">
    <citation type="journal article" date="2014" name="Int. J. Syst. Evol. Microbiol.">
        <title>Complete genome sequence of Corynebacterium casei LMG S-19264T (=DSM 44701T), isolated from a smear-ripened cheese.</title>
        <authorList>
            <consortium name="US DOE Joint Genome Institute (JGI-PGF)"/>
            <person name="Walter F."/>
            <person name="Albersmeier A."/>
            <person name="Kalinowski J."/>
            <person name="Ruckert C."/>
        </authorList>
    </citation>
    <scope>NUCLEOTIDE SEQUENCE [LARGE SCALE GENOMIC DNA]</scope>
    <source>
        <strain evidence="6 7">CGMCC 1.7286</strain>
    </source>
</reference>
<evidence type="ECO:0000256" key="2">
    <source>
        <dbReference type="ARBA" id="ARBA00023125"/>
    </source>
</evidence>
<dbReference type="Pfam" id="PF13545">
    <property type="entry name" value="HTH_Crp_2"/>
    <property type="match status" value="1"/>
</dbReference>
<dbReference type="Proteomes" id="UP000599578">
    <property type="component" value="Unassembled WGS sequence"/>
</dbReference>
<proteinExistence type="predicted"/>
<dbReference type="CDD" id="cd00038">
    <property type="entry name" value="CAP_ED"/>
    <property type="match status" value="1"/>
</dbReference>
<dbReference type="AlphaFoldDB" id="A0A917ZQ91"/>
<dbReference type="InterPro" id="IPR018490">
    <property type="entry name" value="cNMP-bd_dom_sf"/>
</dbReference>
<dbReference type="SUPFAM" id="SSF46785">
    <property type="entry name" value="Winged helix' DNA-binding domain"/>
    <property type="match status" value="1"/>
</dbReference>
<dbReference type="Gene3D" id="2.60.120.10">
    <property type="entry name" value="Jelly Rolls"/>
    <property type="match status" value="1"/>
</dbReference>
<feature type="domain" description="Cyclic nucleotide-binding" evidence="4">
    <location>
        <begin position="10"/>
        <end position="119"/>
    </location>
</feature>
<dbReference type="Pfam" id="PF00027">
    <property type="entry name" value="cNMP_binding"/>
    <property type="match status" value="1"/>
</dbReference>
<dbReference type="PROSITE" id="PS50042">
    <property type="entry name" value="CNMP_BINDING_3"/>
    <property type="match status" value="1"/>
</dbReference>
<dbReference type="PANTHER" id="PTHR24567:SF74">
    <property type="entry name" value="HTH-TYPE TRANSCRIPTIONAL REGULATOR ARCR"/>
    <property type="match status" value="1"/>
</dbReference>
<organism evidence="6 7">
    <name type="scientific">Marinobacterium nitratireducens</name>
    <dbReference type="NCBI Taxonomy" id="518897"/>
    <lineage>
        <taxon>Bacteria</taxon>
        <taxon>Pseudomonadati</taxon>
        <taxon>Pseudomonadota</taxon>
        <taxon>Gammaproteobacteria</taxon>
        <taxon>Oceanospirillales</taxon>
        <taxon>Oceanospirillaceae</taxon>
        <taxon>Marinobacterium</taxon>
    </lineage>
</organism>
<protein>
    <recommendedName>
        <fullName evidence="8">Crp/Fnr family transcriptional regulator</fullName>
    </recommendedName>
</protein>
<dbReference type="GO" id="GO:0005829">
    <property type="term" value="C:cytosol"/>
    <property type="evidence" value="ECO:0007669"/>
    <property type="project" value="TreeGrafter"/>
</dbReference>
<accession>A0A917ZQ91</accession>
<dbReference type="InterPro" id="IPR036390">
    <property type="entry name" value="WH_DNA-bd_sf"/>
</dbReference>
<dbReference type="SMART" id="SM00100">
    <property type="entry name" value="cNMP"/>
    <property type="match status" value="1"/>
</dbReference>
<evidence type="ECO:0000259" key="5">
    <source>
        <dbReference type="PROSITE" id="PS51063"/>
    </source>
</evidence>
<dbReference type="InterPro" id="IPR050397">
    <property type="entry name" value="Env_Response_Regulators"/>
</dbReference>
<evidence type="ECO:0000313" key="6">
    <source>
        <dbReference type="EMBL" id="GGO87193.1"/>
    </source>
</evidence>
<keyword evidence="1" id="KW-0805">Transcription regulation</keyword>
<dbReference type="GO" id="GO:0003700">
    <property type="term" value="F:DNA-binding transcription factor activity"/>
    <property type="evidence" value="ECO:0007669"/>
    <property type="project" value="TreeGrafter"/>
</dbReference>
<keyword evidence="2" id="KW-0238">DNA-binding</keyword>
<sequence>MKKVSALHSWVDNLPTDVRDAVLQRMRPRHYGDGEAVYTQGEQGRELYRVASGLIRFCHFTLSGKEFQSAVFRPGDCFGELSMIDGLYRANSAYAQGPAELLILQEHDFKALYAAHPEIAVQINRLLSHRLRMAYSFIEDASLLAIRDRLVRLLTRLGYSVGKADAQGATVLKGFTHENLARMLGTTREGISRELKLLEDLALIRRNYGRIVIPDIQALLEHCDVLGVGEIIVPYYEE</sequence>
<dbReference type="PROSITE" id="PS51063">
    <property type="entry name" value="HTH_CRP_2"/>
    <property type="match status" value="1"/>
</dbReference>
<dbReference type="GO" id="GO:0003677">
    <property type="term" value="F:DNA binding"/>
    <property type="evidence" value="ECO:0007669"/>
    <property type="project" value="UniProtKB-KW"/>
</dbReference>
<gene>
    <name evidence="6" type="ORF">GCM10011348_39810</name>
</gene>
<dbReference type="RefSeq" id="WP_188862382.1">
    <property type="nucleotide sequence ID" value="NZ_BMLT01000012.1"/>
</dbReference>
<dbReference type="PANTHER" id="PTHR24567">
    <property type="entry name" value="CRP FAMILY TRANSCRIPTIONAL REGULATORY PROTEIN"/>
    <property type="match status" value="1"/>
</dbReference>
<dbReference type="Gene3D" id="1.10.10.10">
    <property type="entry name" value="Winged helix-like DNA-binding domain superfamily/Winged helix DNA-binding domain"/>
    <property type="match status" value="1"/>
</dbReference>